<evidence type="ECO:0000256" key="4">
    <source>
        <dbReference type="SAM" id="MobiDB-lite"/>
    </source>
</evidence>
<dbReference type="SMART" id="SM01244">
    <property type="entry name" value="IRS"/>
    <property type="match status" value="1"/>
</dbReference>
<dbReference type="GO" id="GO:0005158">
    <property type="term" value="F:insulin receptor binding"/>
    <property type="evidence" value="ECO:0007669"/>
    <property type="project" value="InterPro"/>
</dbReference>
<evidence type="ECO:0000256" key="3">
    <source>
        <dbReference type="ARBA" id="ARBA00022782"/>
    </source>
</evidence>
<dbReference type="EMBL" id="BMAO01037683">
    <property type="protein sequence ID" value="GFR19419.1"/>
    <property type="molecule type" value="Genomic_DNA"/>
</dbReference>
<name>A0A8X6LTI9_TRICU</name>
<dbReference type="GO" id="GO:0005886">
    <property type="term" value="C:plasma membrane"/>
    <property type="evidence" value="ECO:0007669"/>
    <property type="project" value="TreeGrafter"/>
</dbReference>
<dbReference type="Pfam" id="PF02174">
    <property type="entry name" value="IRS"/>
    <property type="match status" value="1"/>
</dbReference>
<keyword evidence="3" id="KW-0221">Differentiation</keyword>
<dbReference type="Proteomes" id="UP000887116">
    <property type="component" value="Unassembled WGS sequence"/>
</dbReference>
<proteinExistence type="predicted"/>
<keyword evidence="2" id="KW-0677">Repeat</keyword>
<dbReference type="InterPro" id="IPR002404">
    <property type="entry name" value="IRS_PTB"/>
</dbReference>
<dbReference type="GO" id="GO:0030154">
    <property type="term" value="P:cell differentiation"/>
    <property type="evidence" value="ECO:0007669"/>
    <property type="project" value="UniProtKB-KW"/>
</dbReference>
<dbReference type="AlphaFoldDB" id="A0A8X6LTI9"/>
<feature type="compositionally biased region" description="Low complexity" evidence="4">
    <location>
        <begin position="229"/>
        <end position="239"/>
    </location>
</feature>
<feature type="domain" description="IRS-type PTB" evidence="5">
    <location>
        <begin position="88"/>
        <end position="194"/>
    </location>
</feature>
<dbReference type="InterPro" id="IPR039011">
    <property type="entry name" value="IRS"/>
</dbReference>
<comment type="caution">
    <text evidence="6">The sequence shown here is derived from an EMBL/GenBank/DDBJ whole genome shotgun (WGS) entry which is preliminary data.</text>
</comment>
<organism evidence="6 7">
    <name type="scientific">Trichonephila clavata</name>
    <name type="common">Joro spider</name>
    <name type="synonym">Nephila clavata</name>
    <dbReference type="NCBI Taxonomy" id="2740835"/>
    <lineage>
        <taxon>Eukaryota</taxon>
        <taxon>Metazoa</taxon>
        <taxon>Ecdysozoa</taxon>
        <taxon>Arthropoda</taxon>
        <taxon>Chelicerata</taxon>
        <taxon>Arachnida</taxon>
        <taxon>Araneae</taxon>
        <taxon>Araneomorphae</taxon>
        <taxon>Entelegynae</taxon>
        <taxon>Araneoidea</taxon>
        <taxon>Nephilidae</taxon>
        <taxon>Trichonephila</taxon>
    </lineage>
</organism>
<protein>
    <submittedName>
        <fullName evidence="6">Insulin receptor substrate 1</fullName>
    </submittedName>
</protein>
<reference evidence="6" key="1">
    <citation type="submission" date="2020-07" db="EMBL/GenBank/DDBJ databases">
        <title>Multicomponent nature underlies the extraordinary mechanical properties of spider dragline silk.</title>
        <authorList>
            <person name="Kono N."/>
            <person name="Nakamura H."/>
            <person name="Mori M."/>
            <person name="Yoshida Y."/>
            <person name="Ohtoshi R."/>
            <person name="Malay A.D."/>
            <person name="Moran D.A.P."/>
            <person name="Tomita M."/>
            <person name="Numata K."/>
            <person name="Arakawa K."/>
        </authorList>
    </citation>
    <scope>NUCLEOTIDE SEQUENCE</scope>
</reference>
<dbReference type="GO" id="GO:0008286">
    <property type="term" value="P:insulin receptor signaling pathway"/>
    <property type="evidence" value="ECO:0007669"/>
    <property type="project" value="InterPro"/>
</dbReference>
<keyword evidence="7" id="KW-1185">Reference proteome</keyword>
<evidence type="ECO:0000313" key="7">
    <source>
        <dbReference type="Proteomes" id="UP000887116"/>
    </source>
</evidence>
<evidence type="ECO:0000256" key="1">
    <source>
        <dbReference type="ARBA" id="ARBA00022553"/>
    </source>
</evidence>
<accession>A0A8X6LTI9</accession>
<dbReference type="GO" id="GO:0005829">
    <property type="term" value="C:cytosol"/>
    <property type="evidence" value="ECO:0007669"/>
    <property type="project" value="TreeGrafter"/>
</dbReference>
<gene>
    <name evidence="6" type="primary">chico</name>
    <name evidence="6" type="ORF">TNCT_482531</name>
</gene>
<dbReference type="InterPro" id="IPR011993">
    <property type="entry name" value="PH-like_dom_sf"/>
</dbReference>
<evidence type="ECO:0000256" key="2">
    <source>
        <dbReference type="ARBA" id="ARBA00022737"/>
    </source>
</evidence>
<keyword evidence="1" id="KW-0597">Phosphoprotein</keyword>
<dbReference type="PANTHER" id="PTHR10614:SF13">
    <property type="entry name" value="INSULIN RECEPTOR SUBSTRATE 1"/>
    <property type="match status" value="1"/>
</dbReference>
<dbReference type="SUPFAM" id="SSF50729">
    <property type="entry name" value="PH domain-like"/>
    <property type="match status" value="2"/>
</dbReference>
<dbReference type="PROSITE" id="PS51064">
    <property type="entry name" value="IRS_PTB"/>
    <property type="match status" value="1"/>
</dbReference>
<dbReference type="GO" id="GO:0043548">
    <property type="term" value="F:phosphatidylinositol 3-kinase binding"/>
    <property type="evidence" value="ECO:0007669"/>
    <property type="project" value="TreeGrafter"/>
</dbReference>
<feature type="region of interest" description="Disordered" evidence="4">
    <location>
        <begin position="189"/>
        <end position="253"/>
    </location>
</feature>
<sequence>MGYLRKLKKMKRRFFVLHMESNYGVARLEYYSSEKKWKFGCEPRRTIELKSCLNIESPEELELWLNDLIEVQRTYMEVDENARGRPVYEHLWQVVIDRHDLEYDRLLVGHYRVALSSRSLFLIKMNPLNDNDYFEFPLMSIRRCGHSKDHFFIELGRSSVIGAGEIYMATEGTIVAQNMHETVLSAMKSSKIREDGNPFPRPRSASTSENSNPVTTRRPIGIVAPQTVSSSVSSCGLSNSRERCDSLPTRPKT</sequence>
<evidence type="ECO:0000313" key="6">
    <source>
        <dbReference type="EMBL" id="GFR19419.1"/>
    </source>
</evidence>
<evidence type="ECO:0000259" key="5">
    <source>
        <dbReference type="PROSITE" id="PS51064"/>
    </source>
</evidence>
<dbReference type="Gene3D" id="2.30.29.30">
    <property type="entry name" value="Pleckstrin-homology domain (PH domain)/Phosphotyrosine-binding domain (PTB)"/>
    <property type="match status" value="2"/>
</dbReference>
<dbReference type="SMART" id="SM00310">
    <property type="entry name" value="PTBI"/>
    <property type="match status" value="1"/>
</dbReference>
<feature type="compositionally biased region" description="Polar residues" evidence="4">
    <location>
        <begin position="204"/>
        <end position="215"/>
    </location>
</feature>
<dbReference type="PRINTS" id="PR00628">
    <property type="entry name" value="INSULINRSI"/>
</dbReference>
<dbReference type="PANTHER" id="PTHR10614">
    <property type="entry name" value="INSULIN RECEPTOR SUBSTRATE"/>
    <property type="match status" value="1"/>
</dbReference>
<dbReference type="OrthoDB" id="946068at2759"/>
<keyword evidence="6" id="KW-0675">Receptor</keyword>